<evidence type="ECO:0000256" key="2">
    <source>
        <dbReference type="PROSITE-ProRule" id="PRU00169"/>
    </source>
</evidence>
<name>A0A9X3X151_9BACT</name>
<keyword evidence="1 2" id="KW-0597">Phosphoprotein</keyword>
<dbReference type="PROSITE" id="PS50110">
    <property type="entry name" value="RESPONSE_REGULATORY"/>
    <property type="match status" value="1"/>
</dbReference>
<protein>
    <submittedName>
        <fullName evidence="4">Response regulator</fullName>
    </submittedName>
</protein>
<gene>
    <name evidence="4" type="ORF">KEG57_07405</name>
</gene>
<dbReference type="AlphaFoldDB" id="A0A9X3X151"/>
<accession>A0A9X3X151</accession>
<dbReference type="PANTHER" id="PTHR44591">
    <property type="entry name" value="STRESS RESPONSE REGULATOR PROTEIN 1"/>
    <property type="match status" value="1"/>
</dbReference>
<reference evidence="4 5" key="1">
    <citation type="submission" date="2021-04" db="EMBL/GenBank/DDBJ databases">
        <title>Genome analysis of Polyangium sp.</title>
        <authorList>
            <person name="Li Y."/>
            <person name="Wang J."/>
        </authorList>
    </citation>
    <scope>NUCLEOTIDE SEQUENCE [LARGE SCALE GENOMIC DNA]</scope>
    <source>
        <strain evidence="4 5">SDU14</strain>
    </source>
</reference>
<comment type="caution">
    <text evidence="4">The sequence shown here is derived from an EMBL/GenBank/DDBJ whole genome shotgun (WGS) entry which is preliminary data.</text>
</comment>
<dbReference type="RefSeq" id="WP_272417348.1">
    <property type="nucleotide sequence ID" value="NZ_JAGTJJ010000002.1"/>
</dbReference>
<dbReference type="Pfam" id="PF00072">
    <property type="entry name" value="Response_reg"/>
    <property type="match status" value="1"/>
</dbReference>
<organism evidence="4 5">
    <name type="scientific">Polyangium jinanense</name>
    <dbReference type="NCBI Taxonomy" id="2829994"/>
    <lineage>
        <taxon>Bacteria</taxon>
        <taxon>Pseudomonadati</taxon>
        <taxon>Myxococcota</taxon>
        <taxon>Polyangia</taxon>
        <taxon>Polyangiales</taxon>
        <taxon>Polyangiaceae</taxon>
        <taxon>Polyangium</taxon>
    </lineage>
</organism>
<evidence type="ECO:0000259" key="3">
    <source>
        <dbReference type="PROSITE" id="PS50110"/>
    </source>
</evidence>
<dbReference type="SUPFAM" id="SSF52172">
    <property type="entry name" value="CheY-like"/>
    <property type="match status" value="1"/>
</dbReference>
<feature type="domain" description="Response regulatory" evidence="3">
    <location>
        <begin position="15"/>
        <end position="131"/>
    </location>
</feature>
<evidence type="ECO:0000313" key="4">
    <source>
        <dbReference type="EMBL" id="MDC3980313.1"/>
    </source>
</evidence>
<dbReference type="GO" id="GO:0000160">
    <property type="term" value="P:phosphorelay signal transduction system"/>
    <property type="evidence" value="ECO:0007669"/>
    <property type="project" value="InterPro"/>
</dbReference>
<dbReference type="PANTHER" id="PTHR44591:SF3">
    <property type="entry name" value="RESPONSE REGULATORY DOMAIN-CONTAINING PROTEIN"/>
    <property type="match status" value="1"/>
</dbReference>
<proteinExistence type="predicted"/>
<dbReference type="InterPro" id="IPR001789">
    <property type="entry name" value="Sig_transdc_resp-reg_receiver"/>
</dbReference>
<dbReference type="InterPro" id="IPR011006">
    <property type="entry name" value="CheY-like_superfamily"/>
</dbReference>
<feature type="modified residue" description="4-aspartylphosphate" evidence="2">
    <location>
        <position position="64"/>
    </location>
</feature>
<dbReference type="EMBL" id="JAGTJJ010000002">
    <property type="protein sequence ID" value="MDC3980313.1"/>
    <property type="molecule type" value="Genomic_DNA"/>
</dbReference>
<sequence length="141" mass="15562">MGTTAEQGGSARRSRVLLVDDEPFIVTSIRRLLGNEHEVIAVSNGLEALAAVEAGARFDVVLCDVRMPGMNGFELYERLLETAPEVAKRIVFLTGVAFTSEVRAFFARVENLLLEKPYDPSELRALVRRLATGKRDASQKL</sequence>
<dbReference type="Proteomes" id="UP001151081">
    <property type="component" value="Unassembled WGS sequence"/>
</dbReference>
<evidence type="ECO:0000256" key="1">
    <source>
        <dbReference type="ARBA" id="ARBA00022553"/>
    </source>
</evidence>
<dbReference type="SMART" id="SM00448">
    <property type="entry name" value="REC"/>
    <property type="match status" value="1"/>
</dbReference>
<evidence type="ECO:0000313" key="5">
    <source>
        <dbReference type="Proteomes" id="UP001151081"/>
    </source>
</evidence>
<dbReference type="Gene3D" id="3.40.50.2300">
    <property type="match status" value="1"/>
</dbReference>
<dbReference type="InterPro" id="IPR050595">
    <property type="entry name" value="Bact_response_regulator"/>
</dbReference>
<keyword evidence="5" id="KW-1185">Reference proteome</keyword>